<feature type="region of interest" description="Disordered" evidence="1">
    <location>
        <begin position="1"/>
        <end position="26"/>
    </location>
</feature>
<evidence type="ECO:0000256" key="1">
    <source>
        <dbReference type="SAM" id="MobiDB-lite"/>
    </source>
</evidence>
<dbReference type="EMBL" id="KN832872">
    <property type="protein sequence ID" value="KIN04734.1"/>
    <property type="molecule type" value="Genomic_DNA"/>
</dbReference>
<sequence length="274" mass="30707">MASRQSGSSQHRRHSSRSTNGDSEDVIEQTKQVITSLDDVVSNRPHQWETYLASARSAVTALERLHFFRDPARFAEQVWIIQGLQDYAYHDADTGCIEDIAEFCQASWLRVLRNFPENVEVLTGLGQNWLQRAQYTLARIHHEEGADLSSGGSQAGDIEDLLSLEEDAEWETVPPHPDPRRQGPLYVEARGYLQPAVDFFSRAVQSADSLGITTGDLLAAAAESQMSLGNVTAPPADEQFFTQAIWYLRYAAATPGYSLSIYLQQYLDDYGRYV</sequence>
<dbReference type="HOGENOM" id="CLU_075340_0_0_1"/>
<dbReference type="AlphaFoldDB" id="A0A0C3D0G4"/>
<dbReference type="InParanoid" id="A0A0C3D0G4"/>
<dbReference type="STRING" id="913774.A0A0C3D0G4"/>
<reference evidence="3" key="2">
    <citation type="submission" date="2015-01" db="EMBL/GenBank/DDBJ databases">
        <title>Evolutionary Origins and Diversification of the Mycorrhizal Mutualists.</title>
        <authorList>
            <consortium name="DOE Joint Genome Institute"/>
            <consortium name="Mycorrhizal Genomics Consortium"/>
            <person name="Kohler A."/>
            <person name="Kuo A."/>
            <person name="Nagy L.G."/>
            <person name="Floudas D."/>
            <person name="Copeland A."/>
            <person name="Barry K.W."/>
            <person name="Cichocki N."/>
            <person name="Veneault-Fourrey C."/>
            <person name="LaButti K."/>
            <person name="Lindquist E.A."/>
            <person name="Lipzen A."/>
            <person name="Lundell T."/>
            <person name="Morin E."/>
            <person name="Murat C."/>
            <person name="Riley R."/>
            <person name="Ohm R."/>
            <person name="Sun H."/>
            <person name="Tunlid A."/>
            <person name="Henrissat B."/>
            <person name="Grigoriev I.V."/>
            <person name="Hibbett D.S."/>
            <person name="Martin F."/>
        </authorList>
    </citation>
    <scope>NUCLEOTIDE SEQUENCE [LARGE SCALE GENOMIC DNA]</scope>
    <source>
        <strain evidence="3">Zn</strain>
    </source>
</reference>
<gene>
    <name evidence="2" type="ORF">OIDMADRAFT_39237</name>
</gene>
<organism evidence="2 3">
    <name type="scientific">Oidiodendron maius (strain Zn)</name>
    <dbReference type="NCBI Taxonomy" id="913774"/>
    <lineage>
        <taxon>Eukaryota</taxon>
        <taxon>Fungi</taxon>
        <taxon>Dikarya</taxon>
        <taxon>Ascomycota</taxon>
        <taxon>Pezizomycotina</taxon>
        <taxon>Leotiomycetes</taxon>
        <taxon>Leotiomycetes incertae sedis</taxon>
        <taxon>Myxotrichaceae</taxon>
        <taxon>Oidiodendron</taxon>
    </lineage>
</organism>
<dbReference type="OrthoDB" id="5366687at2759"/>
<reference evidence="2 3" key="1">
    <citation type="submission" date="2014-04" db="EMBL/GenBank/DDBJ databases">
        <authorList>
            <consortium name="DOE Joint Genome Institute"/>
            <person name="Kuo A."/>
            <person name="Martino E."/>
            <person name="Perotto S."/>
            <person name="Kohler A."/>
            <person name="Nagy L.G."/>
            <person name="Floudas D."/>
            <person name="Copeland A."/>
            <person name="Barry K.W."/>
            <person name="Cichocki N."/>
            <person name="Veneault-Fourrey C."/>
            <person name="LaButti K."/>
            <person name="Lindquist E.A."/>
            <person name="Lipzen A."/>
            <person name="Lundell T."/>
            <person name="Morin E."/>
            <person name="Murat C."/>
            <person name="Sun H."/>
            <person name="Tunlid A."/>
            <person name="Henrissat B."/>
            <person name="Grigoriev I.V."/>
            <person name="Hibbett D.S."/>
            <person name="Martin F."/>
            <person name="Nordberg H.P."/>
            <person name="Cantor M.N."/>
            <person name="Hua S.X."/>
        </authorList>
    </citation>
    <scope>NUCLEOTIDE SEQUENCE [LARGE SCALE GENOMIC DNA]</scope>
    <source>
        <strain evidence="2 3">Zn</strain>
    </source>
</reference>
<name>A0A0C3D0G4_OIDMZ</name>
<accession>A0A0C3D0G4</accession>
<dbReference type="Proteomes" id="UP000054321">
    <property type="component" value="Unassembled WGS sequence"/>
</dbReference>
<keyword evidence="3" id="KW-1185">Reference proteome</keyword>
<protein>
    <submittedName>
        <fullName evidence="2">Uncharacterized protein</fullName>
    </submittedName>
</protein>
<evidence type="ECO:0000313" key="3">
    <source>
        <dbReference type="Proteomes" id="UP000054321"/>
    </source>
</evidence>
<evidence type="ECO:0000313" key="2">
    <source>
        <dbReference type="EMBL" id="KIN04734.1"/>
    </source>
</evidence>
<proteinExistence type="predicted"/>